<dbReference type="Proteomes" id="UP000001400">
    <property type="component" value="Chromosome"/>
</dbReference>
<dbReference type="InterPro" id="IPR035906">
    <property type="entry name" value="MetI-like_sf"/>
</dbReference>
<evidence type="ECO:0000256" key="7">
    <source>
        <dbReference type="RuleBase" id="RU363032"/>
    </source>
</evidence>
<evidence type="ECO:0000256" key="2">
    <source>
        <dbReference type="ARBA" id="ARBA00022448"/>
    </source>
</evidence>
<sequence>MSLGGFKEKYRSFIENHEEQLKEWKIGFKIVWSNPLMKIGIILMLSLIIIAIFAPWISPYPEDAMTVGTSYEGIGNTTVYSSFKSYGFVSVGNYKEWTFTPYDKGSTTLTVGNASMTMVVDNQTEFSASISQNTPVKVKMNMTIFIEIKNVTTLYVNLTDIESAFVSPGEQFPTYVNVGGRRNVTLPNTTTNVSIAWNTLISIKSGADSVKIDASTTVNVIIISENRMGKIGVDFWRPPSWQHPFGTDYYDRDVMSRVFFGTRIALMVAVIVVALSMLIGVPLGAFAGYYGGAMDEIIMRITDIFLAFPALLLAMVLSVTFGPNLMNAMFAIAIAWWPWYTRIMRNMVLSLRERPYVMAAKAAGIKNMTIISKFIFPNSLAPIIVQATLDMGTVILAEAALAFLGLGAQPPTPDWGLMISKEATYITQGIWWSSVFPGIFIFLTVISFNLIGDALREFLDPKVRLKRFR</sequence>
<dbReference type="PROSITE" id="PS50928">
    <property type="entry name" value="ABC_TM1"/>
    <property type="match status" value="1"/>
</dbReference>
<dbReference type="InterPro" id="IPR025966">
    <property type="entry name" value="OppC_N"/>
</dbReference>
<organism evidence="8 9">
    <name type="scientific">Aciduliprofundum boonei (strain DSM 19572 / T469)</name>
    <dbReference type="NCBI Taxonomy" id="439481"/>
    <lineage>
        <taxon>Archaea</taxon>
        <taxon>Methanobacteriati</taxon>
        <taxon>Thermoplasmatota</taxon>
        <taxon>DHVE2 group</taxon>
        <taxon>Candidatus Aciduliprofundum</taxon>
    </lineage>
</organism>
<dbReference type="OrthoDB" id="312811at2157"/>
<dbReference type="EMBL" id="CP001941">
    <property type="protein sequence ID" value="ADD09148.1"/>
    <property type="molecule type" value="Genomic_DNA"/>
</dbReference>
<dbReference type="SUPFAM" id="SSF161098">
    <property type="entry name" value="MetI-like"/>
    <property type="match status" value="1"/>
</dbReference>
<protein>
    <submittedName>
        <fullName evidence="8">Binding-protein-dependent transport systems inner membrane component</fullName>
    </submittedName>
</protein>
<dbReference type="InterPro" id="IPR000515">
    <property type="entry name" value="MetI-like"/>
</dbReference>
<dbReference type="KEGG" id="abi:Aboo_1340"/>
<keyword evidence="5 7" id="KW-1133">Transmembrane helix</keyword>
<keyword evidence="3" id="KW-1003">Cell membrane</keyword>
<dbReference type="GO" id="GO:0055085">
    <property type="term" value="P:transmembrane transport"/>
    <property type="evidence" value="ECO:0007669"/>
    <property type="project" value="InterPro"/>
</dbReference>
<evidence type="ECO:0000256" key="5">
    <source>
        <dbReference type="ARBA" id="ARBA00022989"/>
    </source>
</evidence>
<comment type="subcellular location">
    <subcellularLocation>
        <location evidence="1 7">Cell membrane</location>
        <topology evidence="1 7">Multi-pass membrane protein</topology>
    </subcellularLocation>
</comment>
<evidence type="ECO:0000256" key="3">
    <source>
        <dbReference type="ARBA" id="ARBA00022475"/>
    </source>
</evidence>
<keyword evidence="6 7" id="KW-0472">Membrane</keyword>
<dbReference type="InterPro" id="IPR050366">
    <property type="entry name" value="BP-dependent_transpt_permease"/>
</dbReference>
<dbReference type="GO" id="GO:0005886">
    <property type="term" value="C:plasma membrane"/>
    <property type="evidence" value="ECO:0007669"/>
    <property type="project" value="UniProtKB-SubCell"/>
</dbReference>
<feature type="transmembrane region" description="Helical" evidence="7">
    <location>
        <begin position="39"/>
        <end position="57"/>
    </location>
</feature>
<dbReference type="eggNOG" id="arCOG00748">
    <property type="taxonomic scope" value="Archaea"/>
</dbReference>
<dbReference type="CDD" id="cd06261">
    <property type="entry name" value="TM_PBP2"/>
    <property type="match status" value="1"/>
</dbReference>
<dbReference type="RefSeq" id="WP_008083799.1">
    <property type="nucleotide sequence ID" value="NC_013926.1"/>
</dbReference>
<dbReference type="AlphaFoldDB" id="B5ICR6"/>
<keyword evidence="4 7" id="KW-0812">Transmembrane</keyword>
<dbReference type="PANTHER" id="PTHR43386">
    <property type="entry name" value="OLIGOPEPTIDE TRANSPORT SYSTEM PERMEASE PROTEIN APPC"/>
    <property type="match status" value="1"/>
</dbReference>
<evidence type="ECO:0000256" key="1">
    <source>
        <dbReference type="ARBA" id="ARBA00004651"/>
    </source>
</evidence>
<evidence type="ECO:0000256" key="6">
    <source>
        <dbReference type="ARBA" id="ARBA00023136"/>
    </source>
</evidence>
<dbReference type="Pfam" id="PF12911">
    <property type="entry name" value="OppC_N"/>
    <property type="match status" value="1"/>
</dbReference>
<name>B5ICR6_ACIB4</name>
<evidence type="ECO:0000256" key="4">
    <source>
        <dbReference type="ARBA" id="ARBA00022692"/>
    </source>
</evidence>
<proteinExistence type="inferred from homology"/>
<dbReference type="PANTHER" id="PTHR43386:SF1">
    <property type="entry name" value="D,D-DIPEPTIDE TRANSPORT SYSTEM PERMEASE PROTEIN DDPC-RELATED"/>
    <property type="match status" value="1"/>
</dbReference>
<dbReference type="GeneID" id="8828302"/>
<feature type="transmembrane region" description="Helical" evidence="7">
    <location>
        <begin position="429"/>
        <end position="452"/>
    </location>
</feature>
<evidence type="ECO:0000313" key="9">
    <source>
        <dbReference type="Proteomes" id="UP000001400"/>
    </source>
</evidence>
<accession>B5ICR6</accession>
<feature type="transmembrane region" description="Helical" evidence="7">
    <location>
        <begin position="304"/>
        <end position="337"/>
    </location>
</feature>
<dbReference type="HOGENOM" id="CLU_028518_1_1_2"/>
<evidence type="ECO:0000313" key="8">
    <source>
        <dbReference type="EMBL" id="ADD09148.1"/>
    </source>
</evidence>
<comment type="similarity">
    <text evidence="7">Belongs to the binding-protein-dependent transport system permease family.</text>
</comment>
<keyword evidence="9" id="KW-1185">Reference proteome</keyword>
<gene>
    <name evidence="8" type="ordered locus">Aboo_1340</name>
</gene>
<dbReference type="Pfam" id="PF00528">
    <property type="entry name" value="BPD_transp_1"/>
    <property type="match status" value="1"/>
</dbReference>
<reference evidence="8" key="1">
    <citation type="submission" date="2010-02" db="EMBL/GenBank/DDBJ databases">
        <title>Complete sequence of Aciduliprofundum boonei T469.</title>
        <authorList>
            <consortium name="US DOE Joint Genome Institute"/>
            <person name="Lucas S."/>
            <person name="Copeland A."/>
            <person name="Lapidus A."/>
            <person name="Cheng J.-F."/>
            <person name="Bruce D."/>
            <person name="Goodwin L."/>
            <person name="Pitluck S."/>
            <person name="Saunders E."/>
            <person name="Detter J.C."/>
            <person name="Han C."/>
            <person name="Tapia R."/>
            <person name="Land M."/>
            <person name="Hauser L."/>
            <person name="Kyrpides N."/>
            <person name="Mikhailova N."/>
            <person name="Flores G."/>
            <person name="Reysenbach A.-L."/>
            <person name="Woyke T."/>
        </authorList>
    </citation>
    <scope>NUCLEOTIDE SEQUENCE</scope>
    <source>
        <strain evidence="8">T469</strain>
    </source>
</reference>
<keyword evidence="2 7" id="KW-0813">Transport</keyword>
<feature type="transmembrane region" description="Helical" evidence="7">
    <location>
        <begin position="264"/>
        <end position="292"/>
    </location>
</feature>
<dbReference type="STRING" id="439481.Aboo_1340"/>
<dbReference type="Gene3D" id="1.10.3720.10">
    <property type="entry name" value="MetI-like"/>
    <property type="match status" value="1"/>
</dbReference>